<proteinExistence type="predicted"/>
<organism evidence="1 2">
    <name type="scientific">Argiope bruennichi</name>
    <name type="common">Wasp spider</name>
    <name type="synonym">Aranea bruennichi</name>
    <dbReference type="NCBI Taxonomy" id="94029"/>
    <lineage>
        <taxon>Eukaryota</taxon>
        <taxon>Metazoa</taxon>
        <taxon>Ecdysozoa</taxon>
        <taxon>Arthropoda</taxon>
        <taxon>Chelicerata</taxon>
        <taxon>Arachnida</taxon>
        <taxon>Araneae</taxon>
        <taxon>Araneomorphae</taxon>
        <taxon>Entelegynae</taxon>
        <taxon>Araneoidea</taxon>
        <taxon>Araneidae</taxon>
        <taxon>Argiope</taxon>
    </lineage>
</organism>
<evidence type="ECO:0000313" key="1">
    <source>
        <dbReference type="EMBL" id="KAF8788199.1"/>
    </source>
</evidence>
<protein>
    <submittedName>
        <fullName evidence="1">Uncharacterized protein</fullName>
    </submittedName>
</protein>
<keyword evidence="2" id="KW-1185">Reference proteome</keyword>
<dbReference type="EMBL" id="JABXBU010000015">
    <property type="protein sequence ID" value="KAF8788199.1"/>
    <property type="molecule type" value="Genomic_DNA"/>
</dbReference>
<gene>
    <name evidence="1" type="ORF">HNY73_009730</name>
</gene>
<dbReference type="Proteomes" id="UP000807504">
    <property type="component" value="Unassembled WGS sequence"/>
</dbReference>
<dbReference type="AlphaFoldDB" id="A0A8T0FFI4"/>
<comment type="caution">
    <text evidence="1">The sequence shown here is derived from an EMBL/GenBank/DDBJ whole genome shotgun (WGS) entry which is preliminary data.</text>
</comment>
<reference evidence="1" key="1">
    <citation type="journal article" date="2020" name="bioRxiv">
        <title>Chromosome-level reference genome of the European wasp spider Argiope bruennichi: a resource for studies on range expansion and evolutionary adaptation.</title>
        <authorList>
            <person name="Sheffer M.M."/>
            <person name="Hoppe A."/>
            <person name="Krehenwinkel H."/>
            <person name="Uhl G."/>
            <person name="Kuss A.W."/>
            <person name="Jensen L."/>
            <person name="Jensen C."/>
            <person name="Gillespie R.G."/>
            <person name="Hoff K.J."/>
            <person name="Prost S."/>
        </authorList>
    </citation>
    <scope>NUCLEOTIDE SEQUENCE</scope>
</reference>
<accession>A0A8T0FFI4</accession>
<sequence>MPYQIFGKSFMVSSAKAKSCYRPENDFPEAYNISLSVMESTDVEEEKQRIPGSEDEMSRQENKWLCLNNDKRDFMDSLWTGPSFNCNMSEPRKLIVNPDFLPEGNESEDGKIEVSGYVTDEHTSLEMHSNLYSKSKKTDTNVKEHISSKTDNNAVVKPSGMCPRKRNFPAVYILRN</sequence>
<name>A0A8T0FFI4_ARGBR</name>
<evidence type="ECO:0000313" key="2">
    <source>
        <dbReference type="Proteomes" id="UP000807504"/>
    </source>
</evidence>
<reference evidence="1" key="2">
    <citation type="submission" date="2020-06" db="EMBL/GenBank/DDBJ databases">
        <authorList>
            <person name="Sheffer M."/>
        </authorList>
    </citation>
    <scope>NUCLEOTIDE SEQUENCE</scope>
</reference>